<sequence length="64" mass="6890">MAQPHKGPREQIKTRVHAEVYADLRQLAAERGSSVSQVAADLIAAAVGRTDLVRDIPEALPLAM</sequence>
<evidence type="ECO:0000313" key="2">
    <source>
        <dbReference type="Proteomes" id="UP000192713"/>
    </source>
</evidence>
<dbReference type="GO" id="GO:0006355">
    <property type="term" value="P:regulation of DNA-templated transcription"/>
    <property type="evidence" value="ECO:0007669"/>
    <property type="project" value="InterPro"/>
</dbReference>
<dbReference type="InterPro" id="IPR010985">
    <property type="entry name" value="Ribbon_hlx_hlx"/>
</dbReference>
<reference evidence="1 2" key="1">
    <citation type="submission" date="2017-02" db="EMBL/GenBank/DDBJ databases">
        <title>The new phylogeny of genus Mycobacterium.</title>
        <authorList>
            <person name="Tortoli E."/>
            <person name="Trovato A."/>
            <person name="Cirillo D.M."/>
        </authorList>
    </citation>
    <scope>NUCLEOTIDE SEQUENCE [LARGE SCALE GENOMIC DNA]</scope>
    <source>
        <strain evidence="1 2">DSM 45093</strain>
    </source>
</reference>
<name>A0A1X0DRN0_9MYCO</name>
<comment type="caution">
    <text evidence="1">The sequence shown here is derived from an EMBL/GenBank/DDBJ whole genome shotgun (WGS) entry which is preliminary data.</text>
</comment>
<protein>
    <recommendedName>
        <fullName evidence="3">Toxin-antitoxin system</fullName>
    </recommendedName>
</protein>
<organism evidence="1 2">
    <name type="scientific">Mycolicibacter kumamotonensis</name>
    <dbReference type="NCBI Taxonomy" id="354243"/>
    <lineage>
        <taxon>Bacteria</taxon>
        <taxon>Bacillati</taxon>
        <taxon>Actinomycetota</taxon>
        <taxon>Actinomycetes</taxon>
        <taxon>Mycobacteriales</taxon>
        <taxon>Mycobacteriaceae</taxon>
        <taxon>Mycolicibacter</taxon>
    </lineage>
</organism>
<dbReference type="RefSeq" id="WP_064920599.1">
    <property type="nucleotide sequence ID" value="NZ_MVHU01000065.1"/>
</dbReference>
<dbReference type="Proteomes" id="UP000192713">
    <property type="component" value="Unassembled WGS sequence"/>
</dbReference>
<gene>
    <name evidence="1" type="ORF">BST28_22335</name>
</gene>
<evidence type="ECO:0000313" key="1">
    <source>
        <dbReference type="EMBL" id="ORA75034.1"/>
    </source>
</evidence>
<evidence type="ECO:0008006" key="3">
    <source>
        <dbReference type="Google" id="ProtNLM"/>
    </source>
</evidence>
<dbReference type="EMBL" id="MVHU01000065">
    <property type="protein sequence ID" value="ORA75034.1"/>
    <property type="molecule type" value="Genomic_DNA"/>
</dbReference>
<dbReference type="SUPFAM" id="SSF47598">
    <property type="entry name" value="Ribbon-helix-helix"/>
    <property type="match status" value="1"/>
</dbReference>
<dbReference type="AlphaFoldDB" id="A0A1X0DRN0"/>
<accession>A0A1X0DRN0</accession>
<proteinExistence type="predicted"/>